<organism evidence="1">
    <name type="scientific">Arundo donax</name>
    <name type="common">Giant reed</name>
    <name type="synonym">Donax arundinaceus</name>
    <dbReference type="NCBI Taxonomy" id="35708"/>
    <lineage>
        <taxon>Eukaryota</taxon>
        <taxon>Viridiplantae</taxon>
        <taxon>Streptophyta</taxon>
        <taxon>Embryophyta</taxon>
        <taxon>Tracheophyta</taxon>
        <taxon>Spermatophyta</taxon>
        <taxon>Magnoliopsida</taxon>
        <taxon>Liliopsida</taxon>
        <taxon>Poales</taxon>
        <taxon>Poaceae</taxon>
        <taxon>PACMAD clade</taxon>
        <taxon>Arundinoideae</taxon>
        <taxon>Arundineae</taxon>
        <taxon>Arundo</taxon>
    </lineage>
</organism>
<dbReference type="AlphaFoldDB" id="A0A0A9DH77"/>
<dbReference type="EMBL" id="GBRH01214793">
    <property type="protein sequence ID" value="JAD83102.1"/>
    <property type="molecule type" value="Transcribed_RNA"/>
</dbReference>
<name>A0A0A9DH77_ARUDO</name>
<evidence type="ECO:0000313" key="1">
    <source>
        <dbReference type="EMBL" id="JAD83102.1"/>
    </source>
</evidence>
<reference evidence="1" key="1">
    <citation type="submission" date="2014-09" db="EMBL/GenBank/DDBJ databases">
        <authorList>
            <person name="Magalhaes I.L.F."/>
            <person name="Oliveira U."/>
            <person name="Santos F.R."/>
            <person name="Vidigal T.H.D.A."/>
            <person name="Brescovit A.D."/>
            <person name="Santos A.J."/>
        </authorList>
    </citation>
    <scope>NUCLEOTIDE SEQUENCE</scope>
    <source>
        <tissue evidence="1">Shoot tissue taken approximately 20 cm above the soil surface</tissue>
    </source>
</reference>
<sequence length="112" mass="11631">MPLPVISLDLGAEDGLLLLRPSASSSSVTWPPNTTFLNSSVGWLGRRAGDGAAPSGCGHASMPAVEVWELLTGAALSISVSISAKGGRRDLGGSRTDVWSRAGWQVQDIFPQ</sequence>
<reference evidence="1" key="2">
    <citation type="journal article" date="2015" name="Data Brief">
        <title>Shoot transcriptome of the giant reed, Arundo donax.</title>
        <authorList>
            <person name="Barrero R.A."/>
            <person name="Guerrero F.D."/>
            <person name="Moolhuijzen P."/>
            <person name="Goolsby J.A."/>
            <person name="Tidwell J."/>
            <person name="Bellgard S.E."/>
            <person name="Bellgard M.I."/>
        </authorList>
    </citation>
    <scope>NUCLEOTIDE SEQUENCE</scope>
    <source>
        <tissue evidence="1">Shoot tissue taken approximately 20 cm above the soil surface</tissue>
    </source>
</reference>
<proteinExistence type="predicted"/>
<protein>
    <submittedName>
        <fullName evidence="1">Uncharacterized protein</fullName>
    </submittedName>
</protein>
<accession>A0A0A9DH77</accession>